<proteinExistence type="predicted"/>
<dbReference type="PROSITE" id="PS01228">
    <property type="entry name" value="COF_1"/>
    <property type="match status" value="1"/>
</dbReference>
<organism evidence="1 2">
    <name type="scientific">Ruminococcus flavefaciens</name>
    <dbReference type="NCBI Taxonomy" id="1265"/>
    <lineage>
        <taxon>Bacteria</taxon>
        <taxon>Bacillati</taxon>
        <taxon>Bacillota</taxon>
        <taxon>Clostridia</taxon>
        <taxon>Eubacteriales</taxon>
        <taxon>Oscillospiraceae</taxon>
        <taxon>Ruminococcus</taxon>
    </lineage>
</organism>
<dbReference type="NCBIfam" id="TIGR01484">
    <property type="entry name" value="HAD-SF-IIB"/>
    <property type="match status" value="1"/>
</dbReference>
<dbReference type="InterPro" id="IPR036412">
    <property type="entry name" value="HAD-like_sf"/>
</dbReference>
<dbReference type="GO" id="GO:0005829">
    <property type="term" value="C:cytosol"/>
    <property type="evidence" value="ECO:0007669"/>
    <property type="project" value="TreeGrafter"/>
</dbReference>
<dbReference type="PANTHER" id="PTHR10000:SF8">
    <property type="entry name" value="HAD SUPERFAMILY HYDROLASE-LIKE, TYPE 3"/>
    <property type="match status" value="1"/>
</dbReference>
<reference evidence="1 2" key="1">
    <citation type="submission" date="2016-10" db="EMBL/GenBank/DDBJ databases">
        <authorList>
            <person name="de Groot N.N."/>
        </authorList>
    </citation>
    <scope>NUCLEOTIDE SEQUENCE [LARGE SCALE GENOMIC DNA]</scope>
    <source>
        <strain evidence="1 2">YAD2003</strain>
    </source>
</reference>
<sequence length="273" mass="30212">MFEDISKVVLLSDMDGTLLNSQKEITAADRAAIEHFTQLGGRFTVATGRTIQSFTQFRSTLGLKYPIIMYNGAAIYDYVSGETLYTKPLTTAAKDYTRKLLELMPQAGGEVLKTDGTYVFSNTDYQQLHTKLCNIVPNYAELDEISDGGWLKVLFSLAPEDVDYMQILTGKLDFEDVDFVKSSDIFLEMLPSGVSKGSALKEYRKLRGMEGCTFVSVGDFDNDIEMIVEADVGACPANAQDSVKEKADLVLKCTNENGAVAELIDYIIERCSK</sequence>
<evidence type="ECO:0000313" key="2">
    <source>
        <dbReference type="Proteomes" id="UP000183190"/>
    </source>
</evidence>
<dbReference type="GO" id="GO:0016791">
    <property type="term" value="F:phosphatase activity"/>
    <property type="evidence" value="ECO:0007669"/>
    <property type="project" value="UniProtKB-ARBA"/>
</dbReference>
<name>A0A1H6IFY5_RUMFL</name>
<dbReference type="AlphaFoldDB" id="A0A1H6IFY5"/>
<gene>
    <name evidence="1" type="ORF">SAMN02910265_00784</name>
</gene>
<dbReference type="OrthoDB" id="9781413at2"/>
<dbReference type="RefSeq" id="WP_074714584.1">
    <property type="nucleotide sequence ID" value="NZ_FNWV01000002.1"/>
</dbReference>
<dbReference type="NCBIfam" id="TIGR00099">
    <property type="entry name" value="Cof-subfamily"/>
    <property type="match status" value="1"/>
</dbReference>
<accession>A0A1H6IFY5</accession>
<evidence type="ECO:0000313" key="1">
    <source>
        <dbReference type="EMBL" id="SEH46100.1"/>
    </source>
</evidence>
<dbReference type="SFLD" id="SFLDG01140">
    <property type="entry name" value="C2.B:_Phosphomannomutase_and_P"/>
    <property type="match status" value="1"/>
</dbReference>
<dbReference type="InterPro" id="IPR023214">
    <property type="entry name" value="HAD_sf"/>
</dbReference>
<dbReference type="Proteomes" id="UP000183190">
    <property type="component" value="Unassembled WGS sequence"/>
</dbReference>
<dbReference type="SUPFAM" id="SSF56784">
    <property type="entry name" value="HAD-like"/>
    <property type="match status" value="1"/>
</dbReference>
<protein>
    <recommendedName>
        <fullName evidence="3">Cof subfamily of IIB subfamily of haloacid dehalogenase superfamily/HAD-superfamily hydrolase, subfamily IIB</fullName>
    </recommendedName>
</protein>
<dbReference type="Gene3D" id="3.30.1240.10">
    <property type="match status" value="1"/>
</dbReference>
<dbReference type="SFLD" id="SFLDS00003">
    <property type="entry name" value="Haloacid_Dehalogenase"/>
    <property type="match status" value="1"/>
</dbReference>
<dbReference type="InterPro" id="IPR006379">
    <property type="entry name" value="HAD-SF_hydro_IIB"/>
</dbReference>
<dbReference type="EMBL" id="FNWV01000002">
    <property type="protein sequence ID" value="SEH46100.1"/>
    <property type="molecule type" value="Genomic_DNA"/>
</dbReference>
<dbReference type="InterPro" id="IPR000150">
    <property type="entry name" value="Cof"/>
</dbReference>
<dbReference type="Gene3D" id="3.40.50.1000">
    <property type="entry name" value="HAD superfamily/HAD-like"/>
    <property type="match status" value="1"/>
</dbReference>
<evidence type="ECO:0008006" key="3">
    <source>
        <dbReference type="Google" id="ProtNLM"/>
    </source>
</evidence>
<dbReference type="Pfam" id="PF08282">
    <property type="entry name" value="Hydrolase_3"/>
    <property type="match status" value="1"/>
</dbReference>
<dbReference type="GO" id="GO:0000287">
    <property type="term" value="F:magnesium ion binding"/>
    <property type="evidence" value="ECO:0007669"/>
    <property type="project" value="TreeGrafter"/>
</dbReference>
<dbReference type="PANTHER" id="PTHR10000">
    <property type="entry name" value="PHOSPHOSERINE PHOSPHATASE"/>
    <property type="match status" value="1"/>
</dbReference>